<accession>A0ABP6SR08</accession>
<gene>
    <name evidence="1" type="ORF">GCM10020369_03970</name>
</gene>
<evidence type="ECO:0000313" key="2">
    <source>
        <dbReference type="Proteomes" id="UP001501676"/>
    </source>
</evidence>
<keyword evidence="2" id="KW-1185">Reference proteome</keyword>
<protein>
    <submittedName>
        <fullName evidence="1">Uncharacterized protein</fullName>
    </submittedName>
</protein>
<comment type="caution">
    <text evidence="1">The sequence shown here is derived from an EMBL/GenBank/DDBJ whole genome shotgun (WGS) entry which is preliminary data.</text>
</comment>
<proteinExistence type="predicted"/>
<dbReference type="Proteomes" id="UP001501676">
    <property type="component" value="Unassembled WGS sequence"/>
</dbReference>
<name>A0ABP6SR08_9ACTN</name>
<evidence type="ECO:0000313" key="1">
    <source>
        <dbReference type="EMBL" id="GAA3382373.1"/>
    </source>
</evidence>
<sequence length="113" mass="12037">MRMAETVEEQTTPKPKVGPIVKRLRSFAKAHDGATAVVEYIGQKGARIVLVGGDGRWGDQVVAGGVEAATTACAEAEIPVKDEWERDLVTGIKTDSYEWNYMGGSAARGGGTR</sequence>
<organism evidence="1 2">
    <name type="scientific">Cryptosporangium minutisporangium</name>
    <dbReference type="NCBI Taxonomy" id="113569"/>
    <lineage>
        <taxon>Bacteria</taxon>
        <taxon>Bacillati</taxon>
        <taxon>Actinomycetota</taxon>
        <taxon>Actinomycetes</taxon>
        <taxon>Cryptosporangiales</taxon>
        <taxon>Cryptosporangiaceae</taxon>
        <taxon>Cryptosporangium</taxon>
    </lineage>
</organism>
<dbReference type="EMBL" id="BAAAYN010000002">
    <property type="protein sequence ID" value="GAA3382373.1"/>
    <property type="molecule type" value="Genomic_DNA"/>
</dbReference>
<reference evidence="2" key="1">
    <citation type="journal article" date="2019" name="Int. J. Syst. Evol. Microbiol.">
        <title>The Global Catalogue of Microorganisms (GCM) 10K type strain sequencing project: providing services to taxonomists for standard genome sequencing and annotation.</title>
        <authorList>
            <consortium name="The Broad Institute Genomics Platform"/>
            <consortium name="The Broad Institute Genome Sequencing Center for Infectious Disease"/>
            <person name="Wu L."/>
            <person name="Ma J."/>
        </authorList>
    </citation>
    <scope>NUCLEOTIDE SEQUENCE [LARGE SCALE GENOMIC DNA]</scope>
    <source>
        <strain evidence="2">JCM 9458</strain>
    </source>
</reference>